<evidence type="ECO:0000313" key="1">
    <source>
        <dbReference type="EMBL" id="EQD60010.1"/>
    </source>
</evidence>
<dbReference type="EMBL" id="AUZY01005107">
    <property type="protein sequence ID" value="EQD60010.1"/>
    <property type="molecule type" value="Genomic_DNA"/>
</dbReference>
<name>T1C1J3_9ZZZZ</name>
<reference evidence="1" key="2">
    <citation type="journal article" date="2014" name="ISME J.">
        <title>Microbial stratification in low pH oxic and suboxic macroscopic growths along an acid mine drainage.</title>
        <authorList>
            <person name="Mendez-Garcia C."/>
            <person name="Mesa V."/>
            <person name="Sprenger R.R."/>
            <person name="Richter M."/>
            <person name="Diez M.S."/>
            <person name="Solano J."/>
            <person name="Bargiela R."/>
            <person name="Golyshina O.V."/>
            <person name="Manteca A."/>
            <person name="Ramos J.L."/>
            <person name="Gallego J.R."/>
            <person name="Llorente I."/>
            <person name="Martins Dos Santos V.A."/>
            <person name="Jensen O.N."/>
            <person name="Pelaez A.I."/>
            <person name="Sanchez J."/>
            <person name="Ferrer M."/>
        </authorList>
    </citation>
    <scope>NUCLEOTIDE SEQUENCE</scope>
</reference>
<feature type="non-terminal residue" evidence="1">
    <location>
        <position position="1"/>
    </location>
</feature>
<proteinExistence type="predicted"/>
<reference evidence="1" key="1">
    <citation type="submission" date="2013-08" db="EMBL/GenBank/DDBJ databases">
        <authorList>
            <person name="Mendez C."/>
            <person name="Richter M."/>
            <person name="Ferrer M."/>
            <person name="Sanchez J."/>
        </authorList>
    </citation>
    <scope>NUCLEOTIDE SEQUENCE</scope>
</reference>
<accession>T1C1J3</accession>
<protein>
    <recommendedName>
        <fullName evidence="2">Transposase</fullName>
    </recommendedName>
</protein>
<evidence type="ECO:0008006" key="2">
    <source>
        <dbReference type="Google" id="ProtNLM"/>
    </source>
</evidence>
<comment type="caution">
    <text evidence="1">The sequence shown here is derived from an EMBL/GenBank/DDBJ whole genome shotgun (WGS) entry which is preliminary data.</text>
</comment>
<dbReference type="AlphaFoldDB" id="T1C1J3"/>
<organism evidence="1">
    <name type="scientific">mine drainage metagenome</name>
    <dbReference type="NCBI Taxonomy" id="410659"/>
    <lineage>
        <taxon>unclassified sequences</taxon>
        <taxon>metagenomes</taxon>
        <taxon>ecological metagenomes</taxon>
    </lineage>
</organism>
<sequence>AESDLRMAKLQQKISGSFRAAHGAERLAAVRSYISTASKHGAGALDVLTALFAGEAWMPPAPTRT</sequence>
<gene>
    <name evidence="1" type="ORF">B1B_07942</name>
</gene>